<dbReference type="EMBL" id="JPMV01000009">
    <property type="protein sequence ID" value="KGI82903.1"/>
    <property type="molecule type" value="Genomic_DNA"/>
</dbReference>
<dbReference type="SUPFAM" id="SSF55811">
    <property type="entry name" value="Nudix"/>
    <property type="match status" value="1"/>
</dbReference>
<dbReference type="InterPro" id="IPR000086">
    <property type="entry name" value="NUDIX_hydrolase_dom"/>
</dbReference>
<dbReference type="RefSeq" id="WP_043569995.1">
    <property type="nucleotide sequence ID" value="NZ_CP022752.1"/>
</dbReference>
<evidence type="ECO:0000256" key="1">
    <source>
        <dbReference type="ARBA" id="ARBA00001946"/>
    </source>
</evidence>
<dbReference type="InterPro" id="IPR020084">
    <property type="entry name" value="NUDIX_hydrolase_CS"/>
</dbReference>
<evidence type="ECO:0000313" key="7">
    <source>
        <dbReference type="EMBL" id="KGI82903.1"/>
    </source>
</evidence>
<dbReference type="PANTHER" id="PTHR43046:SF16">
    <property type="entry name" value="ADP-RIBOSE PYROPHOSPHATASE YJHB-RELATED"/>
    <property type="match status" value="1"/>
</dbReference>
<feature type="domain" description="Nudix hydrolase" evidence="5">
    <location>
        <begin position="17"/>
        <end position="149"/>
    </location>
</feature>
<dbReference type="AlphaFoldDB" id="A0A099D9Q1"/>
<protein>
    <submittedName>
        <fullName evidence="6">NUDIX domain-containing protein</fullName>
    </submittedName>
    <submittedName>
        <fullName evidence="7">NUDIX hydrolase</fullName>
    </submittedName>
</protein>
<dbReference type="eggNOG" id="COG1051">
    <property type="taxonomic scope" value="Bacteria"/>
</dbReference>
<dbReference type="Gene3D" id="3.90.79.10">
    <property type="entry name" value="Nucleoside Triphosphate Pyrophosphohydrolase"/>
    <property type="match status" value="1"/>
</dbReference>
<evidence type="ECO:0000313" key="6">
    <source>
        <dbReference type="EMBL" id="ASU80428.1"/>
    </source>
</evidence>
<dbReference type="EMBL" id="CP022752">
    <property type="protein sequence ID" value="ASU80428.1"/>
    <property type="molecule type" value="Genomic_DNA"/>
</dbReference>
<proteinExistence type="inferred from homology"/>
<organism evidence="6 9">
    <name type="scientific">Actinopolyspora erythraea</name>
    <dbReference type="NCBI Taxonomy" id="414996"/>
    <lineage>
        <taxon>Bacteria</taxon>
        <taxon>Bacillati</taxon>
        <taxon>Actinomycetota</taxon>
        <taxon>Actinomycetes</taxon>
        <taxon>Actinopolysporales</taxon>
        <taxon>Actinopolysporaceae</taxon>
        <taxon>Actinopolyspora</taxon>
    </lineage>
</organism>
<dbReference type="PROSITE" id="PS00893">
    <property type="entry name" value="NUDIX_BOX"/>
    <property type="match status" value="1"/>
</dbReference>
<evidence type="ECO:0000256" key="4">
    <source>
        <dbReference type="RuleBase" id="RU003476"/>
    </source>
</evidence>
<dbReference type="Proteomes" id="UP000029737">
    <property type="component" value="Unassembled WGS sequence"/>
</dbReference>
<name>A0A099D9Q1_9ACTN</name>
<dbReference type="GO" id="GO:0016787">
    <property type="term" value="F:hydrolase activity"/>
    <property type="evidence" value="ECO:0007669"/>
    <property type="project" value="UniProtKB-KW"/>
</dbReference>
<gene>
    <name evidence="6" type="ORF">CDG81_21560</name>
    <name evidence="7" type="ORF">IL38_03315</name>
</gene>
<evidence type="ECO:0000259" key="5">
    <source>
        <dbReference type="PROSITE" id="PS51462"/>
    </source>
</evidence>
<sequence>MSKRDYYGDPQAPAANSLVVAVAVAVVVRDDSGRVLLIERTDNDLWALPGGAQDIGETTRQAALREVAEETGLTVEITGIVGIYSDPRHVIAYDDGEVRQEFSIVFAARPAAGRLRPSSESRRVHWIQPEKLDSLTMHPTMRMRIEHAFQERSRPYLS</sequence>
<comment type="similarity">
    <text evidence="2 4">Belongs to the Nudix hydrolase family.</text>
</comment>
<dbReference type="InterPro" id="IPR020476">
    <property type="entry name" value="Nudix_hydrolase"/>
</dbReference>
<dbReference type="OrthoDB" id="9814308at2"/>
<accession>A0A099D9Q1</accession>
<dbReference type="PROSITE" id="PS51462">
    <property type="entry name" value="NUDIX"/>
    <property type="match status" value="1"/>
</dbReference>
<dbReference type="Proteomes" id="UP000215043">
    <property type="component" value="Chromosome"/>
</dbReference>
<reference evidence="7 8" key="1">
    <citation type="journal article" date="2014" name="PLoS ONE">
        <title>Identification and Characterization of a New Erythromycin Biosynthetic Gene Cluster in Actinopolyspora erythraea YIM90600, a Novel Erythronolide-Producing Halophilic Actinomycete Isolated from Salt Field.</title>
        <authorList>
            <person name="Chen D."/>
            <person name="Feng J."/>
            <person name="Huang L."/>
            <person name="Zhang Q."/>
            <person name="Wu J."/>
            <person name="Zhu X."/>
            <person name="Duan Y."/>
            <person name="Xu Z."/>
        </authorList>
    </citation>
    <scope>NUCLEOTIDE SEQUENCE [LARGE SCALE GENOMIC DNA]</scope>
    <source>
        <strain evidence="7 8">YIM90600</strain>
    </source>
</reference>
<comment type="cofactor">
    <cofactor evidence="1">
        <name>Mg(2+)</name>
        <dbReference type="ChEBI" id="CHEBI:18420"/>
    </cofactor>
</comment>
<dbReference type="HOGENOM" id="CLU_037162_7_2_11"/>
<dbReference type="Pfam" id="PF00293">
    <property type="entry name" value="NUDIX"/>
    <property type="match status" value="1"/>
</dbReference>
<evidence type="ECO:0000313" key="8">
    <source>
        <dbReference type="Proteomes" id="UP000029737"/>
    </source>
</evidence>
<keyword evidence="3 4" id="KW-0378">Hydrolase</keyword>
<dbReference type="KEGG" id="aey:CDG81_21560"/>
<keyword evidence="8" id="KW-1185">Reference proteome</keyword>
<evidence type="ECO:0000313" key="9">
    <source>
        <dbReference type="Proteomes" id="UP000215043"/>
    </source>
</evidence>
<dbReference type="InterPro" id="IPR015797">
    <property type="entry name" value="NUDIX_hydrolase-like_dom_sf"/>
</dbReference>
<evidence type="ECO:0000256" key="2">
    <source>
        <dbReference type="ARBA" id="ARBA00005582"/>
    </source>
</evidence>
<reference evidence="6 9" key="2">
    <citation type="submission" date="2017-08" db="EMBL/GenBank/DDBJ databases">
        <title>The complete genome sequence of moderately halophilic actinomycete Actinopolyspora erythraea YIM 90600, the producer of novel erythromycin, novel actinopolysporins A-C and tubercidin.</title>
        <authorList>
            <person name="Yin M."/>
            <person name="Tang S."/>
        </authorList>
    </citation>
    <scope>NUCLEOTIDE SEQUENCE [LARGE SCALE GENOMIC DNA]</scope>
    <source>
        <strain evidence="6 9">YIM 90600</strain>
    </source>
</reference>
<evidence type="ECO:0000256" key="3">
    <source>
        <dbReference type="ARBA" id="ARBA00022801"/>
    </source>
</evidence>
<dbReference type="PANTHER" id="PTHR43046">
    <property type="entry name" value="GDP-MANNOSE MANNOSYL HYDROLASE"/>
    <property type="match status" value="1"/>
</dbReference>
<dbReference type="PRINTS" id="PR00502">
    <property type="entry name" value="NUDIXFAMILY"/>
</dbReference>